<dbReference type="InterPro" id="IPR001584">
    <property type="entry name" value="Integrase_cat-core"/>
</dbReference>
<dbReference type="InterPro" id="IPR050900">
    <property type="entry name" value="Transposase_IS3/IS150/IS904"/>
</dbReference>
<dbReference type="InterPro" id="IPR025948">
    <property type="entry name" value="HTH-like_dom"/>
</dbReference>
<dbReference type="Proteomes" id="UP000184052">
    <property type="component" value="Unassembled WGS sequence"/>
</dbReference>
<dbReference type="Pfam" id="PF13276">
    <property type="entry name" value="HTH_21"/>
    <property type="match status" value="1"/>
</dbReference>
<dbReference type="GO" id="GO:0015074">
    <property type="term" value="P:DNA integration"/>
    <property type="evidence" value="ECO:0007669"/>
    <property type="project" value="InterPro"/>
</dbReference>
<name>A0A1M6NFA1_9FIRM</name>
<comment type="function">
    <text evidence="1">Involved in the transposition of the insertion sequence.</text>
</comment>
<dbReference type="GO" id="GO:0003676">
    <property type="term" value="F:nucleic acid binding"/>
    <property type="evidence" value="ECO:0007669"/>
    <property type="project" value="InterPro"/>
</dbReference>
<dbReference type="RefSeq" id="WP_094763085.1">
    <property type="nucleotide sequence ID" value="NZ_FQZL01000078.1"/>
</dbReference>
<evidence type="ECO:0000313" key="3">
    <source>
        <dbReference type="EMBL" id="SHJ94314.1"/>
    </source>
</evidence>
<feature type="domain" description="Integrase catalytic" evidence="2">
    <location>
        <begin position="127"/>
        <end position="288"/>
    </location>
</feature>
<dbReference type="PANTHER" id="PTHR46889">
    <property type="entry name" value="TRANSPOSASE INSF FOR INSERTION SEQUENCE IS3B-RELATED"/>
    <property type="match status" value="1"/>
</dbReference>
<gene>
    <name evidence="3" type="ORF">SAMN02745751_03739</name>
</gene>
<feature type="non-terminal residue" evidence="3">
    <location>
        <position position="1"/>
    </location>
</feature>
<dbReference type="EMBL" id="FQZL01000078">
    <property type="protein sequence ID" value="SHJ94314.1"/>
    <property type="molecule type" value="Genomic_DNA"/>
</dbReference>
<organism evidence="3 4">
    <name type="scientific">Dethiosulfatibacter aminovorans DSM 17477</name>
    <dbReference type="NCBI Taxonomy" id="1121476"/>
    <lineage>
        <taxon>Bacteria</taxon>
        <taxon>Bacillati</taxon>
        <taxon>Bacillota</taxon>
        <taxon>Tissierellia</taxon>
        <taxon>Dethiosulfatibacter</taxon>
    </lineage>
</organism>
<dbReference type="NCBIfam" id="NF033516">
    <property type="entry name" value="transpos_IS3"/>
    <property type="match status" value="1"/>
</dbReference>
<evidence type="ECO:0000259" key="2">
    <source>
        <dbReference type="PROSITE" id="PS50994"/>
    </source>
</evidence>
<dbReference type="STRING" id="1121476.SAMN02745751_03739"/>
<dbReference type="PROSITE" id="PS50994">
    <property type="entry name" value="INTEGRASE"/>
    <property type="match status" value="1"/>
</dbReference>
<reference evidence="3 4" key="1">
    <citation type="submission" date="2016-11" db="EMBL/GenBank/DDBJ databases">
        <authorList>
            <person name="Jaros S."/>
            <person name="Januszkiewicz K."/>
            <person name="Wedrychowicz H."/>
        </authorList>
    </citation>
    <scope>NUCLEOTIDE SEQUENCE [LARGE SCALE GENOMIC DNA]</scope>
    <source>
        <strain evidence="3 4">DSM 17477</strain>
    </source>
</reference>
<dbReference type="OrthoDB" id="1757919at2"/>
<sequence length="292" mass="34059">KKAQAGFRNEEKKALIEFTGSDLTIKRQCQLLALPRSTAYHKPVEKVPSREEIDIKNAIDLIHYKEPSYGSRRILNELHKRGYTKIGRRRVKRYMEEMDIVAFYPGPNLSKRAKMAKTYPYLLRNMKITRPNQVWSIDITYIGTPTGFVYLTAIIDWYSRFIVGYSVSNTLQADTVTRVVKDAVRMHGKPDIINSDQGSQFTSNEYIDLIKSLDHTRISMDGKGRATDNIAIERFFRSFKWERLYLAYPETITEVKTLTRLYMDHYNFDRGHQSYDYDTPADIYYGNCLKAA</sequence>
<proteinExistence type="predicted"/>
<dbReference type="Gene3D" id="3.30.420.10">
    <property type="entry name" value="Ribonuclease H-like superfamily/Ribonuclease H"/>
    <property type="match status" value="1"/>
</dbReference>
<dbReference type="InterPro" id="IPR036397">
    <property type="entry name" value="RNaseH_sf"/>
</dbReference>
<evidence type="ECO:0000313" key="4">
    <source>
        <dbReference type="Proteomes" id="UP000184052"/>
    </source>
</evidence>
<dbReference type="Pfam" id="PF00665">
    <property type="entry name" value="rve"/>
    <property type="match status" value="1"/>
</dbReference>
<protein>
    <submittedName>
        <fullName evidence="3">Putative transposase</fullName>
    </submittedName>
</protein>
<dbReference type="SUPFAM" id="SSF53098">
    <property type="entry name" value="Ribonuclease H-like"/>
    <property type="match status" value="1"/>
</dbReference>
<dbReference type="PANTHER" id="PTHR46889:SF4">
    <property type="entry name" value="TRANSPOSASE INSO FOR INSERTION SEQUENCE ELEMENT IS911B-RELATED"/>
    <property type="match status" value="1"/>
</dbReference>
<accession>A0A1M6NFA1</accession>
<dbReference type="InterPro" id="IPR012337">
    <property type="entry name" value="RNaseH-like_sf"/>
</dbReference>
<dbReference type="Pfam" id="PF13683">
    <property type="entry name" value="rve_3"/>
    <property type="match status" value="1"/>
</dbReference>
<dbReference type="AlphaFoldDB" id="A0A1M6NFA1"/>
<keyword evidence="4" id="KW-1185">Reference proteome</keyword>
<dbReference type="InterPro" id="IPR048020">
    <property type="entry name" value="Transpos_IS3"/>
</dbReference>
<evidence type="ECO:0000256" key="1">
    <source>
        <dbReference type="ARBA" id="ARBA00002286"/>
    </source>
</evidence>